<keyword evidence="1" id="KW-1133">Transmembrane helix</keyword>
<dbReference type="AlphaFoldDB" id="A0A2C6L6W2"/>
<gene>
    <name evidence="3" type="ORF">CSUI_002942</name>
</gene>
<keyword evidence="1" id="KW-0472">Membrane</keyword>
<accession>A0A2C6L6W2</accession>
<keyword evidence="4" id="KW-1185">Reference proteome</keyword>
<organism evidence="3 4">
    <name type="scientific">Cystoisospora suis</name>
    <dbReference type="NCBI Taxonomy" id="483139"/>
    <lineage>
        <taxon>Eukaryota</taxon>
        <taxon>Sar</taxon>
        <taxon>Alveolata</taxon>
        <taxon>Apicomplexa</taxon>
        <taxon>Conoidasida</taxon>
        <taxon>Coccidia</taxon>
        <taxon>Eucoccidiorida</taxon>
        <taxon>Eimeriorina</taxon>
        <taxon>Sarcocystidae</taxon>
        <taxon>Cystoisospora</taxon>
    </lineage>
</organism>
<protein>
    <submittedName>
        <fullName evidence="3">Transmembrane protein</fullName>
    </submittedName>
</protein>
<feature type="chain" id="PRO_5012338328" evidence="2">
    <location>
        <begin position="34"/>
        <end position="99"/>
    </location>
</feature>
<dbReference type="GeneID" id="94426351"/>
<reference evidence="3 4" key="1">
    <citation type="journal article" date="2017" name="Int. J. Parasitol.">
        <title>The genome of the protozoan parasite Cystoisospora suis and a reverse vaccinology approach to identify vaccine candidates.</title>
        <authorList>
            <person name="Palmieri N."/>
            <person name="Shrestha A."/>
            <person name="Ruttkowski B."/>
            <person name="Beck T."/>
            <person name="Vogl C."/>
            <person name="Tomley F."/>
            <person name="Blake D.P."/>
            <person name="Joachim A."/>
        </authorList>
    </citation>
    <scope>NUCLEOTIDE SEQUENCE [LARGE SCALE GENOMIC DNA]</scope>
    <source>
        <strain evidence="3 4">Wien I</strain>
    </source>
</reference>
<name>A0A2C6L6W2_9APIC</name>
<keyword evidence="1 3" id="KW-0812">Transmembrane</keyword>
<feature type="transmembrane region" description="Helical" evidence="1">
    <location>
        <begin position="57"/>
        <end position="82"/>
    </location>
</feature>
<dbReference type="OrthoDB" id="333154at2759"/>
<evidence type="ECO:0000256" key="2">
    <source>
        <dbReference type="SAM" id="SignalP"/>
    </source>
</evidence>
<evidence type="ECO:0000313" key="3">
    <source>
        <dbReference type="EMBL" id="PHJ23202.1"/>
    </source>
</evidence>
<sequence length="99" mass="11082">MKRSSHLRRRISLGSVLSCLFLSVLFFSLLASSDPDDNNKLDGDSDDDPTFKYVTPMMLSQFLVIFAIALTTLVGLCCLVGIDVPEIYSNRTLDINKEY</sequence>
<comment type="caution">
    <text evidence="3">The sequence shown here is derived from an EMBL/GenBank/DDBJ whole genome shotgun (WGS) entry which is preliminary data.</text>
</comment>
<evidence type="ECO:0000313" key="4">
    <source>
        <dbReference type="Proteomes" id="UP000221165"/>
    </source>
</evidence>
<feature type="signal peptide" evidence="2">
    <location>
        <begin position="1"/>
        <end position="33"/>
    </location>
</feature>
<evidence type="ECO:0000256" key="1">
    <source>
        <dbReference type="SAM" id="Phobius"/>
    </source>
</evidence>
<dbReference type="RefSeq" id="XP_067924879.1">
    <property type="nucleotide sequence ID" value="XM_068063140.1"/>
</dbReference>
<proteinExistence type="predicted"/>
<dbReference type="Proteomes" id="UP000221165">
    <property type="component" value="Unassembled WGS sequence"/>
</dbReference>
<dbReference type="EMBL" id="MIGC01001238">
    <property type="protein sequence ID" value="PHJ23202.1"/>
    <property type="molecule type" value="Genomic_DNA"/>
</dbReference>
<dbReference type="VEuPathDB" id="ToxoDB:CSUI_002942"/>
<keyword evidence="2" id="KW-0732">Signal</keyword>